<evidence type="ECO:0000256" key="1">
    <source>
        <dbReference type="ARBA" id="ARBA00001971"/>
    </source>
</evidence>
<proteinExistence type="inferred from homology"/>
<evidence type="ECO:0000256" key="2">
    <source>
        <dbReference type="ARBA" id="ARBA00010617"/>
    </source>
</evidence>
<gene>
    <name evidence="8" type="ORF">PV05_08740</name>
</gene>
<name>A0A0D2CSZ2_9EURO</name>
<dbReference type="EMBL" id="KN847321">
    <property type="protein sequence ID" value="KIW53147.1"/>
    <property type="molecule type" value="Genomic_DNA"/>
</dbReference>
<dbReference type="PANTHER" id="PTHR46300">
    <property type="entry name" value="P450, PUTATIVE (EUROFUNG)-RELATED-RELATED"/>
    <property type="match status" value="1"/>
</dbReference>
<dbReference type="RefSeq" id="XP_013313731.1">
    <property type="nucleotide sequence ID" value="XM_013458277.1"/>
</dbReference>
<dbReference type="PROSITE" id="PS00086">
    <property type="entry name" value="CYTOCHROME_P450"/>
    <property type="match status" value="1"/>
</dbReference>
<evidence type="ECO:0000313" key="9">
    <source>
        <dbReference type="Proteomes" id="UP000054342"/>
    </source>
</evidence>
<evidence type="ECO:0000256" key="5">
    <source>
        <dbReference type="ARBA" id="ARBA00023004"/>
    </source>
</evidence>
<organism evidence="8 9">
    <name type="scientific">Exophiala xenobiotica</name>
    <dbReference type="NCBI Taxonomy" id="348802"/>
    <lineage>
        <taxon>Eukaryota</taxon>
        <taxon>Fungi</taxon>
        <taxon>Dikarya</taxon>
        <taxon>Ascomycota</taxon>
        <taxon>Pezizomycotina</taxon>
        <taxon>Eurotiomycetes</taxon>
        <taxon>Chaetothyriomycetidae</taxon>
        <taxon>Chaetothyriales</taxon>
        <taxon>Herpotrichiellaceae</taxon>
        <taxon>Exophiala</taxon>
    </lineage>
</organism>
<dbReference type="Pfam" id="PF00067">
    <property type="entry name" value="p450"/>
    <property type="match status" value="1"/>
</dbReference>
<dbReference type="InterPro" id="IPR017972">
    <property type="entry name" value="Cyt_P450_CS"/>
</dbReference>
<evidence type="ECO:0000313" key="8">
    <source>
        <dbReference type="EMBL" id="KIW53147.1"/>
    </source>
</evidence>
<dbReference type="InterPro" id="IPR050364">
    <property type="entry name" value="Cytochrome_P450_fung"/>
</dbReference>
<evidence type="ECO:0000256" key="6">
    <source>
        <dbReference type="ARBA" id="ARBA00023033"/>
    </source>
</evidence>
<keyword evidence="7" id="KW-0349">Heme</keyword>
<dbReference type="Gene3D" id="1.10.630.10">
    <property type="entry name" value="Cytochrome P450"/>
    <property type="match status" value="1"/>
</dbReference>
<sequence>MAEGVATLEMVYKREVDELRHRQKLGIQKPCFMTEFLDAGKDRGFSDEELCFISGTLMEAGSDTTRISLHEVVAAAALYPDWVERARMQLDRVCGANGERLPVAQDLAQCPVIRGAVKESMRWKPTIAETGIPHCLLEDDNFEGYRVPLWICVHLESLGNIEFGLGLDMALKGHLGFGAGRRACVGYSGGVDNLGIAIARIVYCFNFEQDSSAPIDTSTPFHSKNDGPFKVIITPRSE</sequence>
<dbReference type="SUPFAM" id="SSF48264">
    <property type="entry name" value="Cytochrome P450"/>
    <property type="match status" value="1"/>
</dbReference>
<dbReference type="InterPro" id="IPR002401">
    <property type="entry name" value="Cyt_P450_E_grp-I"/>
</dbReference>
<dbReference type="GO" id="GO:0020037">
    <property type="term" value="F:heme binding"/>
    <property type="evidence" value="ECO:0007669"/>
    <property type="project" value="InterPro"/>
</dbReference>
<keyword evidence="3 7" id="KW-0479">Metal-binding</keyword>
<dbReference type="InterPro" id="IPR036396">
    <property type="entry name" value="Cyt_P450_sf"/>
</dbReference>
<dbReference type="HOGENOM" id="CLU_001570_20_0_1"/>
<dbReference type="AlphaFoldDB" id="A0A0D2CSZ2"/>
<keyword evidence="5 7" id="KW-0408">Iron</keyword>
<dbReference type="OrthoDB" id="1103324at2759"/>
<evidence type="ECO:0000256" key="4">
    <source>
        <dbReference type="ARBA" id="ARBA00023002"/>
    </source>
</evidence>
<dbReference type="InterPro" id="IPR001128">
    <property type="entry name" value="Cyt_P450"/>
</dbReference>
<protein>
    <submittedName>
        <fullName evidence="8">Uncharacterized protein</fullName>
    </submittedName>
</protein>
<dbReference type="GO" id="GO:0004497">
    <property type="term" value="F:monooxygenase activity"/>
    <property type="evidence" value="ECO:0007669"/>
    <property type="project" value="UniProtKB-KW"/>
</dbReference>
<evidence type="ECO:0000256" key="7">
    <source>
        <dbReference type="RuleBase" id="RU000461"/>
    </source>
</evidence>
<dbReference type="GO" id="GO:0016705">
    <property type="term" value="F:oxidoreductase activity, acting on paired donors, with incorporation or reduction of molecular oxygen"/>
    <property type="evidence" value="ECO:0007669"/>
    <property type="project" value="InterPro"/>
</dbReference>
<dbReference type="PRINTS" id="PR00463">
    <property type="entry name" value="EP450I"/>
</dbReference>
<dbReference type="Proteomes" id="UP000054342">
    <property type="component" value="Unassembled WGS sequence"/>
</dbReference>
<comment type="similarity">
    <text evidence="2 7">Belongs to the cytochrome P450 family.</text>
</comment>
<dbReference type="STRING" id="348802.A0A0D2CSZ2"/>
<comment type="cofactor">
    <cofactor evidence="1">
        <name>heme</name>
        <dbReference type="ChEBI" id="CHEBI:30413"/>
    </cofactor>
</comment>
<keyword evidence="4 7" id="KW-0560">Oxidoreductase</keyword>
<dbReference type="GO" id="GO:0005506">
    <property type="term" value="F:iron ion binding"/>
    <property type="evidence" value="ECO:0007669"/>
    <property type="project" value="InterPro"/>
</dbReference>
<keyword evidence="6 7" id="KW-0503">Monooxygenase</keyword>
<evidence type="ECO:0000256" key="3">
    <source>
        <dbReference type="ARBA" id="ARBA00022723"/>
    </source>
</evidence>
<keyword evidence="9" id="KW-1185">Reference proteome</keyword>
<dbReference type="GeneID" id="25330648"/>
<reference evidence="8 9" key="1">
    <citation type="submission" date="2015-01" db="EMBL/GenBank/DDBJ databases">
        <title>The Genome Sequence of Exophiala xenobiotica CBS118157.</title>
        <authorList>
            <consortium name="The Broad Institute Genomics Platform"/>
            <person name="Cuomo C."/>
            <person name="de Hoog S."/>
            <person name="Gorbushina A."/>
            <person name="Stielow B."/>
            <person name="Teixiera M."/>
            <person name="Abouelleil A."/>
            <person name="Chapman S.B."/>
            <person name="Priest M."/>
            <person name="Young S.K."/>
            <person name="Wortman J."/>
            <person name="Nusbaum C."/>
            <person name="Birren B."/>
        </authorList>
    </citation>
    <scope>NUCLEOTIDE SEQUENCE [LARGE SCALE GENOMIC DNA]</scope>
    <source>
        <strain evidence="8 9">CBS 118157</strain>
    </source>
</reference>
<dbReference type="PANTHER" id="PTHR46300:SF2">
    <property type="entry name" value="CYTOCHROME P450 MONOOXYGENASE ALNH-RELATED"/>
    <property type="match status" value="1"/>
</dbReference>
<accession>A0A0D2CSZ2</accession>